<reference evidence="3 4" key="1">
    <citation type="journal article" date="2015" name="Genome Announc.">
        <title>Complete Genome Sequence of Spiroplasma litorale TN-1T (DSM 21781), a Bacterium Isolated from a Green-Eyed Horsefly (Tabanus nigrovittatus).</title>
        <authorList>
            <person name="Lo W.S."/>
            <person name="Lai Y.C."/>
            <person name="Lien Y.W."/>
            <person name="Wang T.H."/>
            <person name="Kuo C.H."/>
        </authorList>
    </citation>
    <scope>NUCLEOTIDE SEQUENCE [LARGE SCALE GENOMIC DNA]</scope>
    <source>
        <strain evidence="3 4">TN-1</strain>
    </source>
</reference>
<protein>
    <recommendedName>
        <fullName evidence="2">J domain-containing protein</fullName>
    </recommendedName>
</protein>
<evidence type="ECO:0000313" key="4">
    <source>
        <dbReference type="Proteomes" id="UP000067476"/>
    </source>
</evidence>
<dbReference type="Pfam" id="PF00226">
    <property type="entry name" value="DnaJ"/>
    <property type="match status" value="1"/>
</dbReference>
<evidence type="ECO:0000256" key="1">
    <source>
        <dbReference type="SAM" id="Phobius"/>
    </source>
</evidence>
<dbReference type="InterPro" id="IPR001623">
    <property type="entry name" value="DnaJ_domain"/>
</dbReference>
<dbReference type="InterPro" id="IPR050817">
    <property type="entry name" value="DjlA_DnaK_co-chaperone"/>
</dbReference>
<dbReference type="OrthoDB" id="9779889at2"/>
<dbReference type="PANTHER" id="PTHR24074">
    <property type="entry name" value="CO-CHAPERONE PROTEIN DJLA"/>
    <property type="match status" value="1"/>
</dbReference>
<feature type="transmembrane region" description="Helical" evidence="1">
    <location>
        <begin position="6"/>
        <end position="26"/>
    </location>
</feature>
<dbReference type="SMART" id="SM00271">
    <property type="entry name" value="DnaJ"/>
    <property type="match status" value="1"/>
</dbReference>
<dbReference type="InterPro" id="IPR036869">
    <property type="entry name" value="J_dom_sf"/>
</dbReference>
<proteinExistence type="predicted"/>
<keyword evidence="1" id="KW-0812">Transmembrane</keyword>
<keyword evidence="4" id="KW-1185">Reference proteome</keyword>
<dbReference type="KEGG" id="sll:SLITO_v1c08670"/>
<keyword evidence="1" id="KW-1133">Transmembrane helix</keyword>
<evidence type="ECO:0000313" key="3">
    <source>
        <dbReference type="EMBL" id="AKX34482.1"/>
    </source>
</evidence>
<sequence length="293" mass="35434">MLNYNIYIYLLVFVIFIILLGLIIYFRFNNKNLSSKLNSFKKKYIKNNAFTIKIENIDTKEQIIKFPFITNFNKSVKKLKNQNLVSDLLKKQDVFYKFWTNCEYDLFSFLEIISFDNKIKIPEEDFLLFYKEFTNETLKIYNEIFIDKIVYALINNYKKYSENDIKFNDINSSTDQWFIDFCEDLKKITSQLKESFNYSKYINSNNNQQSWNSSNYQKRDYNNNYFADEQNKLIEAYKVLNSKPSDDDQTIKKNYRKLAKEYHPDRNKAKNAKEKMAEINNAYDTIMSFREKK</sequence>
<organism evidence="3 4">
    <name type="scientific">Spiroplasma litorale</name>
    <dbReference type="NCBI Taxonomy" id="216942"/>
    <lineage>
        <taxon>Bacteria</taxon>
        <taxon>Bacillati</taxon>
        <taxon>Mycoplasmatota</taxon>
        <taxon>Mollicutes</taxon>
        <taxon>Entomoplasmatales</taxon>
        <taxon>Spiroplasmataceae</taxon>
        <taxon>Spiroplasma</taxon>
    </lineage>
</organism>
<dbReference type="Gene3D" id="1.10.287.110">
    <property type="entry name" value="DnaJ domain"/>
    <property type="match status" value="1"/>
</dbReference>
<dbReference type="PATRIC" id="fig|216942.3.peg.882"/>
<dbReference type="SUPFAM" id="SSF46565">
    <property type="entry name" value="Chaperone J-domain"/>
    <property type="match status" value="1"/>
</dbReference>
<name>A0A0K1W313_9MOLU</name>
<dbReference type="RefSeq" id="WP_083433380.1">
    <property type="nucleotide sequence ID" value="NZ_CP012357.1"/>
</dbReference>
<dbReference type="AlphaFoldDB" id="A0A0K1W313"/>
<gene>
    <name evidence="3" type="ORF">SLITO_v1c08670</name>
</gene>
<dbReference type="PROSITE" id="PS50076">
    <property type="entry name" value="DNAJ_2"/>
    <property type="match status" value="1"/>
</dbReference>
<dbReference type="STRING" id="216942.SLITO_v1c08670"/>
<dbReference type="CDD" id="cd06257">
    <property type="entry name" value="DnaJ"/>
    <property type="match status" value="1"/>
</dbReference>
<accession>A0A0K1W313</accession>
<feature type="domain" description="J" evidence="2">
    <location>
        <begin position="235"/>
        <end position="293"/>
    </location>
</feature>
<dbReference type="PRINTS" id="PR00625">
    <property type="entry name" value="JDOMAIN"/>
</dbReference>
<evidence type="ECO:0000259" key="2">
    <source>
        <dbReference type="PROSITE" id="PS50076"/>
    </source>
</evidence>
<dbReference type="Proteomes" id="UP000067476">
    <property type="component" value="Chromosome"/>
</dbReference>
<dbReference type="EMBL" id="CP012357">
    <property type="protein sequence ID" value="AKX34482.1"/>
    <property type="molecule type" value="Genomic_DNA"/>
</dbReference>
<keyword evidence="1" id="KW-0472">Membrane</keyword>